<organism evidence="1 2">
    <name type="scientific">Paenibacillus phyllosphaerae</name>
    <dbReference type="NCBI Taxonomy" id="274593"/>
    <lineage>
        <taxon>Bacteria</taxon>
        <taxon>Bacillati</taxon>
        <taxon>Bacillota</taxon>
        <taxon>Bacilli</taxon>
        <taxon>Bacillales</taxon>
        <taxon>Paenibacillaceae</taxon>
        <taxon>Paenibacillus</taxon>
    </lineage>
</organism>
<evidence type="ECO:0000313" key="1">
    <source>
        <dbReference type="EMBL" id="MBB3113873.1"/>
    </source>
</evidence>
<reference evidence="1 2" key="1">
    <citation type="submission" date="2020-08" db="EMBL/GenBank/DDBJ databases">
        <title>Genomic Encyclopedia of Type Strains, Phase III (KMG-III): the genomes of soil and plant-associated and newly described type strains.</title>
        <authorList>
            <person name="Whitman W."/>
        </authorList>
    </citation>
    <scope>NUCLEOTIDE SEQUENCE [LARGE SCALE GENOMIC DNA]</scope>
    <source>
        <strain evidence="1 2">CECT 5862</strain>
    </source>
</reference>
<sequence>MDVAMLSMSLSQMKLGQAVSVSVMKMAKETAIQNSQDMLRTMQQSVQPHLGQSLDLKA</sequence>
<protein>
    <recommendedName>
        <fullName evidence="3">Motility protein</fullName>
    </recommendedName>
</protein>
<name>A0A7W5B3X1_9BACL</name>
<dbReference type="InterPro" id="IPR025906">
    <property type="entry name" value="YjfB_motility"/>
</dbReference>
<accession>A0A7W5B3X1</accession>
<dbReference type="AlphaFoldDB" id="A0A7W5B3X1"/>
<gene>
    <name evidence="1" type="ORF">FHS18_005988</name>
</gene>
<keyword evidence="2" id="KW-1185">Reference proteome</keyword>
<dbReference type="EMBL" id="JACHXK010000023">
    <property type="protein sequence ID" value="MBB3113873.1"/>
    <property type="molecule type" value="Genomic_DNA"/>
</dbReference>
<dbReference type="Proteomes" id="UP000570361">
    <property type="component" value="Unassembled WGS sequence"/>
</dbReference>
<proteinExistence type="predicted"/>
<dbReference type="Pfam" id="PF14070">
    <property type="entry name" value="YjfB_motility"/>
    <property type="match status" value="1"/>
</dbReference>
<evidence type="ECO:0008006" key="3">
    <source>
        <dbReference type="Google" id="ProtNLM"/>
    </source>
</evidence>
<evidence type="ECO:0000313" key="2">
    <source>
        <dbReference type="Proteomes" id="UP000570361"/>
    </source>
</evidence>
<dbReference type="RefSeq" id="WP_183603942.1">
    <property type="nucleotide sequence ID" value="NZ_JACHXK010000023.1"/>
</dbReference>
<comment type="caution">
    <text evidence="1">The sequence shown here is derived from an EMBL/GenBank/DDBJ whole genome shotgun (WGS) entry which is preliminary data.</text>
</comment>